<keyword evidence="8" id="KW-1185">Reference proteome</keyword>
<evidence type="ECO:0000256" key="2">
    <source>
        <dbReference type="ARBA" id="ARBA00022723"/>
    </source>
</evidence>
<dbReference type="RefSeq" id="WP_129831772.1">
    <property type="nucleotide sequence ID" value="NZ_CP035704.1"/>
</dbReference>
<dbReference type="InterPro" id="IPR045054">
    <property type="entry name" value="P4HA-like"/>
</dbReference>
<dbReference type="GO" id="GO:0051213">
    <property type="term" value="F:dioxygenase activity"/>
    <property type="evidence" value="ECO:0007669"/>
    <property type="project" value="UniProtKB-KW"/>
</dbReference>
<dbReference type="PANTHER" id="PTHR10869">
    <property type="entry name" value="PROLYL 4-HYDROXYLASE ALPHA SUBUNIT"/>
    <property type="match status" value="1"/>
</dbReference>
<evidence type="ECO:0000256" key="1">
    <source>
        <dbReference type="ARBA" id="ARBA00001961"/>
    </source>
</evidence>
<feature type="domain" description="Prolyl 4-hydroxylase alpha subunit" evidence="6">
    <location>
        <begin position="11"/>
        <end position="190"/>
    </location>
</feature>
<reference evidence="7 8" key="1">
    <citation type="submission" date="2019-01" db="EMBL/GenBank/DDBJ databases">
        <title>Pseudolysobacter antarctica gen. nov., sp. nov., isolated from Fildes Peninsula, Antarctica.</title>
        <authorList>
            <person name="Wei Z."/>
            <person name="Peng F."/>
        </authorList>
    </citation>
    <scope>NUCLEOTIDE SEQUENCE [LARGE SCALE GENOMIC DNA]</scope>
    <source>
        <strain evidence="7 8">AQ6-296</strain>
    </source>
</reference>
<dbReference type="GO" id="GO:0031418">
    <property type="term" value="F:L-ascorbic acid binding"/>
    <property type="evidence" value="ECO:0007669"/>
    <property type="project" value="InterPro"/>
</dbReference>
<dbReference type="Gene3D" id="2.60.120.620">
    <property type="entry name" value="q2cbj1_9rhob like domain"/>
    <property type="match status" value="1"/>
</dbReference>
<evidence type="ECO:0000256" key="3">
    <source>
        <dbReference type="ARBA" id="ARBA00022964"/>
    </source>
</evidence>
<dbReference type="KEGG" id="xbc:ELE36_03485"/>
<protein>
    <submittedName>
        <fullName evidence="7">2OG-Fe(II) oxygenase</fullName>
    </submittedName>
</protein>
<keyword evidence="2" id="KW-0479">Metal-binding</keyword>
<dbReference type="EMBL" id="CP035704">
    <property type="protein sequence ID" value="QBB69515.1"/>
    <property type="molecule type" value="Genomic_DNA"/>
</dbReference>
<comment type="cofactor">
    <cofactor evidence="1">
        <name>L-ascorbate</name>
        <dbReference type="ChEBI" id="CHEBI:38290"/>
    </cofactor>
</comment>
<proteinExistence type="predicted"/>
<evidence type="ECO:0000259" key="6">
    <source>
        <dbReference type="SMART" id="SM00702"/>
    </source>
</evidence>
<accession>A0A411HG96</accession>
<dbReference type="InterPro" id="IPR006620">
    <property type="entry name" value="Pro_4_hyd_alph"/>
</dbReference>
<dbReference type="AlphaFoldDB" id="A0A411HG96"/>
<dbReference type="GO" id="GO:0016705">
    <property type="term" value="F:oxidoreductase activity, acting on paired donors, with incorporation or reduction of molecular oxygen"/>
    <property type="evidence" value="ECO:0007669"/>
    <property type="project" value="InterPro"/>
</dbReference>
<dbReference type="Proteomes" id="UP000291562">
    <property type="component" value="Chromosome"/>
</dbReference>
<sequence>MPEQKSDSLSQFVRCYDDALPREFCAQLIASFDRTSHLHIAHGRNQERGLEQSAWTEVDITPHADDAFKGFFIAQIETYLARYNAEQNLTLPIQDHSFYQELRIKRYRAGADEGFQPHFDALGQLSHRYMVFLWYLNDVAEGGETEFCDLGIKIAPKAGRLLMFPPYWMFQHAGLPPISNDKYIISTYLLFPPNAGARAGVK</sequence>
<dbReference type="InterPro" id="IPR044862">
    <property type="entry name" value="Pro_4_hyd_alph_FE2OG_OXY"/>
</dbReference>
<dbReference type="SMART" id="SM00702">
    <property type="entry name" value="P4Hc"/>
    <property type="match status" value="1"/>
</dbReference>
<evidence type="ECO:0000256" key="4">
    <source>
        <dbReference type="ARBA" id="ARBA00023002"/>
    </source>
</evidence>
<gene>
    <name evidence="7" type="ORF">ELE36_03485</name>
</gene>
<name>A0A411HG96_9GAMM</name>
<keyword evidence="4" id="KW-0560">Oxidoreductase</keyword>
<evidence type="ECO:0000313" key="8">
    <source>
        <dbReference type="Proteomes" id="UP000291562"/>
    </source>
</evidence>
<dbReference type="GO" id="GO:0005506">
    <property type="term" value="F:iron ion binding"/>
    <property type="evidence" value="ECO:0007669"/>
    <property type="project" value="InterPro"/>
</dbReference>
<organism evidence="7 8">
    <name type="scientific">Pseudolysobacter antarcticus</name>
    <dbReference type="NCBI Taxonomy" id="2511995"/>
    <lineage>
        <taxon>Bacteria</taxon>
        <taxon>Pseudomonadati</taxon>
        <taxon>Pseudomonadota</taxon>
        <taxon>Gammaproteobacteria</taxon>
        <taxon>Lysobacterales</taxon>
        <taxon>Rhodanobacteraceae</taxon>
        <taxon>Pseudolysobacter</taxon>
    </lineage>
</organism>
<keyword evidence="3" id="KW-0223">Dioxygenase</keyword>
<dbReference type="Pfam" id="PF13640">
    <property type="entry name" value="2OG-FeII_Oxy_3"/>
    <property type="match status" value="1"/>
</dbReference>
<keyword evidence="5" id="KW-0408">Iron</keyword>
<evidence type="ECO:0000313" key="7">
    <source>
        <dbReference type="EMBL" id="QBB69515.1"/>
    </source>
</evidence>
<dbReference type="OrthoDB" id="564897at2"/>
<evidence type="ECO:0000256" key="5">
    <source>
        <dbReference type="ARBA" id="ARBA00023004"/>
    </source>
</evidence>
<dbReference type="PANTHER" id="PTHR10869:SF246">
    <property type="entry name" value="TRANSMEMBRANE PROLYL 4-HYDROXYLASE"/>
    <property type="match status" value="1"/>
</dbReference>